<gene>
    <name evidence="10" type="ORF">EAS64_30255</name>
</gene>
<keyword evidence="11" id="KW-1185">Reference proteome</keyword>
<dbReference type="AlphaFoldDB" id="A0A6P2BU43"/>
<evidence type="ECO:0000256" key="1">
    <source>
        <dbReference type="ARBA" id="ARBA00004651"/>
    </source>
</evidence>
<feature type="transmembrane region" description="Helical" evidence="8">
    <location>
        <begin position="138"/>
        <end position="171"/>
    </location>
</feature>
<feature type="transmembrane region" description="Helical" evidence="8">
    <location>
        <begin position="379"/>
        <end position="403"/>
    </location>
</feature>
<proteinExistence type="inferred from homology"/>
<organism evidence="10 11">
    <name type="scientific">Trebonia kvetii</name>
    <dbReference type="NCBI Taxonomy" id="2480626"/>
    <lineage>
        <taxon>Bacteria</taxon>
        <taxon>Bacillati</taxon>
        <taxon>Actinomycetota</taxon>
        <taxon>Actinomycetes</taxon>
        <taxon>Streptosporangiales</taxon>
        <taxon>Treboniaceae</taxon>
        <taxon>Trebonia</taxon>
    </lineage>
</organism>
<name>A0A6P2BU43_9ACTN</name>
<dbReference type="GO" id="GO:0016758">
    <property type="term" value="F:hexosyltransferase activity"/>
    <property type="evidence" value="ECO:0007669"/>
    <property type="project" value="InterPro"/>
</dbReference>
<evidence type="ECO:0000256" key="5">
    <source>
        <dbReference type="ARBA" id="ARBA00022989"/>
    </source>
</evidence>
<feature type="transmembrane region" description="Helical" evidence="8">
    <location>
        <begin position="302"/>
        <end position="320"/>
    </location>
</feature>
<dbReference type="GO" id="GO:0005886">
    <property type="term" value="C:plasma membrane"/>
    <property type="evidence" value="ECO:0007669"/>
    <property type="project" value="UniProtKB-SubCell"/>
</dbReference>
<protein>
    <submittedName>
        <fullName evidence="10">DUF2029 domain-containing protein</fullName>
    </submittedName>
</protein>
<evidence type="ECO:0000256" key="8">
    <source>
        <dbReference type="SAM" id="Phobius"/>
    </source>
</evidence>
<keyword evidence="3" id="KW-0808">Transferase</keyword>
<dbReference type="InterPro" id="IPR018584">
    <property type="entry name" value="GT87"/>
</dbReference>
<keyword evidence="6 8" id="KW-0472">Membrane</keyword>
<comment type="caution">
    <text evidence="10">The sequence shown here is derived from an EMBL/GenBank/DDBJ whole genome shotgun (WGS) entry which is preliminary data.</text>
</comment>
<feature type="transmembrane region" description="Helical" evidence="8">
    <location>
        <begin position="105"/>
        <end position="126"/>
    </location>
</feature>
<keyword evidence="4 8" id="KW-0812">Transmembrane</keyword>
<evidence type="ECO:0000256" key="2">
    <source>
        <dbReference type="ARBA" id="ARBA00022475"/>
    </source>
</evidence>
<reference evidence="10 11" key="1">
    <citation type="submission" date="2018-11" db="EMBL/GenBank/DDBJ databases">
        <title>Trebonia kvetii gen.nov., sp.nov., a novel acidophilic actinobacterium, and proposal of the new actinobacterial family Treboniaceae fam. nov.</title>
        <authorList>
            <person name="Rapoport D."/>
            <person name="Sagova-Mareckova M."/>
            <person name="Sedlacek I."/>
            <person name="Provaznik J."/>
            <person name="Kralova S."/>
            <person name="Pavlinic D."/>
            <person name="Benes V."/>
            <person name="Kopecky J."/>
        </authorList>
    </citation>
    <scope>NUCLEOTIDE SEQUENCE [LARGE SCALE GENOMIC DNA]</scope>
    <source>
        <strain evidence="10 11">15Tr583</strain>
    </source>
</reference>
<feature type="transmembrane region" description="Helical" evidence="8">
    <location>
        <begin position="350"/>
        <end position="367"/>
    </location>
</feature>
<feature type="transmembrane region" description="Helical" evidence="8">
    <location>
        <begin position="276"/>
        <end position="295"/>
    </location>
</feature>
<accession>A0A6P2BU43</accession>
<dbReference type="PIRSF" id="PIRSF010361">
    <property type="entry name" value="UCP010361"/>
    <property type="match status" value="1"/>
</dbReference>
<evidence type="ECO:0000256" key="9">
    <source>
        <dbReference type="SAM" id="SignalP"/>
    </source>
</evidence>
<keyword evidence="9" id="KW-0732">Signal</keyword>
<sequence>MRYRVPAFLGAGVAASALAALLGYLQKTPCSAGGAWNTFTSQFRDACYTDIYPLYYVEGLSKGQVPYYGHPVEYPVLMGWMMQAAAWMVHSVSDPYARGKDFYDVSVLLLAVCLIGGVLATAVTAYRENDSQGWKAALLTALSPGLILAAYINWDLFAMALTAGGLAAWAWEREWLAGALLGLAVATKFYPLLIFGALLLLCLRAGKLREFGKALAGAVIAWLVINVPVALTATSGWAEFYAFSRSRGADWGSIWYLFENYKVPVVGNSALGRLNLISSAAFAIAFVLIALLALAAPRRPRLPQLCFLLLASFLILNKVWSPQYVIWLVPLAVLSRPRLWAYVVWQLTEVAYFLGIWGYFVYLYRAPTDGGYTGISPGWYFIILAARLLSLALLASTVVADILQPERDRVRASGTNDDPAGGVLDGAPDRLVVIWNRGRRRPAEAAAG</sequence>
<evidence type="ECO:0000313" key="11">
    <source>
        <dbReference type="Proteomes" id="UP000460272"/>
    </source>
</evidence>
<comment type="similarity">
    <text evidence="7">Belongs to the glycosyltransferase 87 family.</text>
</comment>
<keyword evidence="2" id="KW-1003">Cell membrane</keyword>
<feature type="signal peptide" evidence="9">
    <location>
        <begin position="1"/>
        <end position="19"/>
    </location>
</feature>
<dbReference type="OrthoDB" id="3348156at2"/>
<keyword evidence="5 8" id="KW-1133">Transmembrane helix</keyword>
<evidence type="ECO:0000313" key="10">
    <source>
        <dbReference type="EMBL" id="TVZ01746.1"/>
    </source>
</evidence>
<dbReference type="Proteomes" id="UP000460272">
    <property type="component" value="Unassembled WGS sequence"/>
</dbReference>
<evidence type="ECO:0000256" key="4">
    <source>
        <dbReference type="ARBA" id="ARBA00022692"/>
    </source>
</evidence>
<dbReference type="InterPro" id="IPR016570">
    <property type="entry name" value="UCP010361"/>
</dbReference>
<feature type="chain" id="PRO_5039609043" evidence="9">
    <location>
        <begin position="20"/>
        <end position="448"/>
    </location>
</feature>
<feature type="transmembrane region" description="Helical" evidence="8">
    <location>
        <begin position="215"/>
        <end position="238"/>
    </location>
</feature>
<dbReference type="Pfam" id="PF09594">
    <property type="entry name" value="GT87"/>
    <property type="match status" value="1"/>
</dbReference>
<dbReference type="RefSeq" id="WP_145858586.1">
    <property type="nucleotide sequence ID" value="NZ_RPFW01000006.1"/>
</dbReference>
<evidence type="ECO:0000256" key="6">
    <source>
        <dbReference type="ARBA" id="ARBA00023136"/>
    </source>
</evidence>
<feature type="transmembrane region" description="Helical" evidence="8">
    <location>
        <begin position="177"/>
        <end position="203"/>
    </location>
</feature>
<dbReference type="EMBL" id="RPFW01000006">
    <property type="protein sequence ID" value="TVZ01746.1"/>
    <property type="molecule type" value="Genomic_DNA"/>
</dbReference>
<evidence type="ECO:0000256" key="7">
    <source>
        <dbReference type="ARBA" id="ARBA00024033"/>
    </source>
</evidence>
<comment type="subcellular location">
    <subcellularLocation>
        <location evidence="1">Cell membrane</location>
        <topology evidence="1">Multi-pass membrane protein</topology>
    </subcellularLocation>
</comment>
<evidence type="ECO:0000256" key="3">
    <source>
        <dbReference type="ARBA" id="ARBA00022679"/>
    </source>
</evidence>